<dbReference type="Pfam" id="PF00822">
    <property type="entry name" value="PMP22_Claudin"/>
    <property type="match status" value="1"/>
</dbReference>
<protein>
    <submittedName>
        <fullName evidence="9">Uncharacterized protein</fullName>
    </submittedName>
</protein>
<dbReference type="EMBL" id="JBICCN010000037">
    <property type="protein sequence ID" value="KAL3099969.1"/>
    <property type="molecule type" value="Genomic_DNA"/>
</dbReference>
<organism evidence="9 10">
    <name type="scientific">Heterodera schachtii</name>
    <name type="common">Sugarbeet cyst nematode worm</name>
    <name type="synonym">Tylenchus schachtii</name>
    <dbReference type="NCBI Taxonomy" id="97005"/>
    <lineage>
        <taxon>Eukaryota</taxon>
        <taxon>Metazoa</taxon>
        <taxon>Ecdysozoa</taxon>
        <taxon>Nematoda</taxon>
        <taxon>Chromadorea</taxon>
        <taxon>Rhabditida</taxon>
        <taxon>Tylenchina</taxon>
        <taxon>Tylenchomorpha</taxon>
        <taxon>Tylenchoidea</taxon>
        <taxon>Heteroderidae</taxon>
        <taxon>Heteroderinae</taxon>
        <taxon>Heterodera</taxon>
    </lineage>
</organism>
<evidence type="ECO:0000256" key="8">
    <source>
        <dbReference type="SAM" id="Phobius"/>
    </source>
</evidence>
<evidence type="ECO:0000256" key="3">
    <source>
        <dbReference type="ARBA" id="ARBA00008691"/>
    </source>
</evidence>
<feature type="transmembrane region" description="Helical" evidence="8">
    <location>
        <begin position="84"/>
        <end position="106"/>
    </location>
</feature>
<dbReference type="InterPro" id="IPR015664">
    <property type="entry name" value="P53_induced"/>
</dbReference>
<feature type="transmembrane region" description="Helical" evidence="8">
    <location>
        <begin position="20"/>
        <end position="42"/>
    </location>
</feature>
<comment type="subcellular location">
    <subcellularLocation>
        <location evidence="2">Cell junction</location>
    </subcellularLocation>
    <subcellularLocation>
        <location evidence="1">Membrane</location>
        <topology evidence="1">Multi-pass membrane protein</topology>
    </subcellularLocation>
</comment>
<dbReference type="InterPro" id="IPR004031">
    <property type="entry name" value="PMP22/EMP/MP20/Claudin"/>
</dbReference>
<feature type="transmembrane region" description="Helical" evidence="8">
    <location>
        <begin position="164"/>
        <end position="185"/>
    </location>
</feature>
<dbReference type="PANTHER" id="PTHR14399">
    <property type="entry name" value="P53-INDUCED PROTEIN RELATED"/>
    <property type="match status" value="1"/>
</dbReference>
<reference evidence="9 10" key="1">
    <citation type="submission" date="2024-10" db="EMBL/GenBank/DDBJ databases">
        <authorList>
            <person name="Kim D."/>
        </authorList>
    </citation>
    <scope>NUCLEOTIDE SEQUENCE [LARGE SCALE GENOMIC DNA]</scope>
    <source>
        <strain evidence="9">Taebaek</strain>
    </source>
</reference>
<dbReference type="Proteomes" id="UP001620645">
    <property type="component" value="Unassembled WGS sequence"/>
</dbReference>
<accession>A0ABD2KBT1</accession>
<name>A0ABD2KBT1_HETSC</name>
<feature type="transmembrane region" description="Helical" evidence="8">
    <location>
        <begin position="127"/>
        <end position="152"/>
    </location>
</feature>
<gene>
    <name evidence="9" type="ORF">niasHS_001895</name>
</gene>
<dbReference type="AlphaFoldDB" id="A0ABD2KBT1"/>
<dbReference type="Gene3D" id="1.20.140.150">
    <property type="match status" value="1"/>
</dbReference>
<evidence type="ECO:0000256" key="6">
    <source>
        <dbReference type="ARBA" id="ARBA00022989"/>
    </source>
</evidence>
<sequence length="207" mass="23109">MPIQTTTVETVTVVRPLKVISLVCLCLSLFLLVIALSTTYWLKTYSFHTGLFQECTDRSVGALSNPVPNAAPEGQCQPPARNTLFVRTAAVLIIVAAAATLFAIFVNTAGLRSNDLHRKYVFYKAATWLSLLSVLAELVALVGFPICFYLSIHSYGLRNWEFDWSYGVAWGALLFVFGALLLLICDKEHEEVYYKEKTIYNPPNEFA</sequence>
<evidence type="ECO:0000256" key="1">
    <source>
        <dbReference type="ARBA" id="ARBA00004141"/>
    </source>
</evidence>
<evidence type="ECO:0000313" key="10">
    <source>
        <dbReference type="Proteomes" id="UP001620645"/>
    </source>
</evidence>
<proteinExistence type="inferred from homology"/>
<keyword evidence="4 8" id="KW-0812">Transmembrane</keyword>
<comment type="similarity">
    <text evidence="3">Belongs to the TMEM47 family.</text>
</comment>
<evidence type="ECO:0000256" key="5">
    <source>
        <dbReference type="ARBA" id="ARBA00022949"/>
    </source>
</evidence>
<evidence type="ECO:0000256" key="7">
    <source>
        <dbReference type="ARBA" id="ARBA00023136"/>
    </source>
</evidence>
<keyword evidence="5" id="KW-0965">Cell junction</keyword>
<evidence type="ECO:0000313" key="9">
    <source>
        <dbReference type="EMBL" id="KAL3099969.1"/>
    </source>
</evidence>
<keyword evidence="6 8" id="KW-1133">Transmembrane helix</keyword>
<evidence type="ECO:0000256" key="2">
    <source>
        <dbReference type="ARBA" id="ARBA00004282"/>
    </source>
</evidence>
<evidence type="ECO:0000256" key="4">
    <source>
        <dbReference type="ARBA" id="ARBA00022692"/>
    </source>
</evidence>
<dbReference type="GO" id="GO:0070161">
    <property type="term" value="C:anchoring junction"/>
    <property type="evidence" value="ECO:0007669"/>
    <property type="project" value="UniProtKB-SubCell"/>
</dbReference>
<comment type="caution">
    <text evidence="9">The sequence shown here is derived from an EMBL/GenBank/DDBJ whole genome shotgun (WGS) entry which is preliminary data.</text>
</comment>
<dbReference type="GO" id="GO:0016020">
    <property type="term" value="C:membrane"/>
    <property type="evidence" value="ECO:0007669"/>
    <property type="project" value="UniProtKB-SubCell"/>
</dbReference>
<keyword evidence="7 8" id="KW-0472">Membrane</keyword>
<dbReference type="PANTHER" id="PTHR14399:SF5">
    <property type="entry name" value="CELL JUNCTION PROTEIN VAB-9"/>
    <property type="match status" value="1"/>
</dbReference>
<keyword evidence="10" id="KW-1185">Reference proteome</keyword>